<evidence type="ECO:0000313" key="3">
    <source>
        <dbReference type="Proteomes" id="UP000663851"/>
    </source>
</evidence>
<dbReference type="EMBL" id="CAJOBO010000385">
    <property type="protein sequence ID" value="CAF4208367.1"/>
    <property type="molecule type" value="Genomic_DNA"/>
</dbReference>
<keyword evidence="1" id="KW-1133">Transmembrane helix</keyword>
<accession>A0A820BLT6</accession>
<feature type="transmembrane region" description="Helical" evidence="1">
    <location>
        <begin position="331"/>
        <end position="348"/>
    </location>
</feature>
<dbReference type="Gene3D" id="2.10.25.10">
    <property type="entry name" value="Laminin"/>
    <property type="match status" value="1"/>
</dbReference>
<feature type="transmembrane region" description="Helical" evidence="1">
    <location>
        <begin position="387"/>
        <end position="406"/>
    </location>
</feature>
<dbReference type="SUPFAM" id="SSF57196">
    <property type="entry name" value="EGF/Laminin"/>
    <property type="match status" value="1"/>
</dbReference>
<dbReference type="Proteomes" id="UP000663851">
    <property type="component" value="Unassembled WGS sequence"/>
</dbReference>
<proteinExistence type="predicted"/>
<feature type="transmembrane region" description="Helical" evidence="1">
    <location>
        <begin position="208"/>
        <end position="231"/>
    </location>
</feature>
<keyword evidence="1" id="KW-0812">Transmembrane</keyword>
<gene>
    <name evidence="2" type="ORF">HFQ381_LOCUS7895</name>
</gene>
<name>A0A820BLT6_9BILA</name>
<keyword evidence="1" id="KW-0472">Membrane</keyword>
<feature type="transmembrane region" description="Helical" evidence="1">
    <location>
        <begin position="243"/>
        <end position="261"/>
    </location>
</feature>
<protein>
    <submittedName>
        <fullName evidence="2">Uncharacterized protein</fullName>
    </submittedName>
</protein>
<organism evidence="2 3">
    <name type="scientific">Rotaria socialis</name>
    <dbReference type="NCBI Taxonomy" id="392032"/>
    <lineage>
        <taxon>Eukaryota</taxon>
        <taxon>Metazoa</taxon>
        <taxon>Spiralia</taxon>
        <taxon>Gnathifera</taxon>
        <taxon>Rotifera</taxon>
        <taxon>Eurotatoria</taxon>
        <taxon>Bdelloidea</taxon>
        <taxon>Philodinida</taxon>
        <taxon>Philodinidae</taxon>
        <taxon>Rotaria</taxon>
    </lineage>
</organism>
<sequence length="422" mass="48351">MSPRCFLDSIWKKNMCMNEGVCVPYNDRISSTESTCICRDEFSGELREKMDVEVEISFPGVSIPQALLVHFITVRTYNLKNLQSSHKSKTSFIFTVLQHNYTSSAMISTKVTRSQCCPHVRDLLNASIIVYPILRRTKYYQLPYMKNPHLVCFHDNEIFMCLCSEQRNANCFHFNFNIQFKTQQFGLSLDALLDYQIRSSVPITRQPIYVKISIAVASLMVMVGFISGTLSISTFQWRAYQKVVCGIYPFLSSVTSILALFALNFKLWFLILAQASIITARPFLMFNCISTEFTLRIFLATTDWPHACVAMEWLATVILDANFNLVKSKKLAKVYVFIIPQFISVSLVNDRIHRDLINDAEESRTWCLIILTSTVKGDNSFTNISHFIAPFTIKFVSTVGIILPIVRKWAKTAKNNMENIKI</sequence>
<comment type="caution">
    <text evidence="2">The sequence shown here is derived from an EMBL/GenBank/DDBJ whole genome shotgun (WGS) entry which is preliminary data.</text>
</comment>
<dbReference type="AlphaFoldDB" id="A0A820BLT6"/>
<evidence type="ECO:0000313" key="2">
    <source>
        <dbReference type="EMBL" id="CAF4208367.1"/>
    </source>
</evidence>
<reference evidence="2" key="1">
    <citation type="submission" date="2021-02" db="EMBL/GenBank/DDBJ databases">
        <authorList>
            <person name="Nowell W R."/>
        </authorList>
    </citation>
    <scope>NUCLEOTIDE SEQUENCE</scope>
</reference>
<evidence type="ECO:0000256" key="1">
    <source>
        <dbReference type="SAM" id="Phobius"/>
    </source>
</evidence>